<dbReference type="EMBL" id="MLJW01004985">
    <property type="protein sequence ID" value="OIQ68981.1"/>
    <property type="molecule type" value="Genomic_DNA"/>
</dbReference>
<feature type="region of interest" description="Disordered" evidence="1">
    <location>
        <begin position="1"/>
        <end position="20"/>
    </location>
</feature>
<dbReference type="AlphaFoldDB" id="A0A1J5PZE1"/>
<evidence type="ECO:0000256" key="1">
    <source>
        <dbReference type="SAM" id="MobiDB-lite"/>
    </source>
</evidence>
<evidence type="ECO:0000313" key="2">
    <source>
        <dbReference type="EMBL" id="OIQ68981.1"/>
    </source>
</evidence>
<organism evidence="2">
    <name type="scientific">mine drainage metagenome</name>
    <dbReference type="NCBI Taxonomy" id="410659"/>
    <lineage>
        <taxon>unclassified sequences</taxon>
        <taxon>metagenomes</taxon>
        <taxon>ecological metagenomes</taxon>
    </lineage>
</organism>
<accession>A0A1J5PZE1</accession>
<protein>
    <submittedName>
        <fullName evidence="2">Uncharacterized protein</fullName>
    </submittedName>
</protein>
<sequence length="119" mass="12655">MHVRGSDPVRFSVGQSGSGNMAQRVKHLDGVGAPAFAQLRRALQCQQKTRVAHGEVLSAMVKRAKSTVTGRHAPAQRRTFFEQGDTVTGLYQGAGASDTGHAGTNDGDVLWGPWGCSHQ</sequence>
<gene>
    <name evidence="2" type="ORF">GALL_494200</name>
</gene>
<reference evidence="2" key="1">
    <citation type="submission" date="2016-10" db="EMBL/GenBank/DDBJ databases">
        <title>Sequence of Gallionella enrichment culture.</title>
        <authorList>
            <person name="Poehlein A."/>
            <person name="Muehling M."/>
            <person name="Daniel R."/>
        </authorList>
    </citation>
    <scope>NUCLEOTIDE SEQUENCE</scope>
</reference>
<name>A0A1J5PZE1_9ZZZZ</name>
<proteinExistence type="predicted"/>
<comment type="caution">
    <text evidence="2">The sequence shown here is derived from an EMBL/GenBank/DDBJ whole genome shotgun (WGS) entry which is preliminary data.</text>
</comment>